<dbReference type="STRING" id="926569.ANT_22490"/>
<evidence type="ECO:0000256" key="1">
    <source>
        <dbReference type="ARBA" id="ARBA00022829"/>
    </source>
</evidence>
<dbReference type="eggNOG" id="COG1354">
    <property type="taxonomic scope" value="Bacteria"/>
</dbReference>
<accession>E8MY44</accession>
<dbReference type="Proteomes" id="UP000008922">
    <property type="component" value="Chromosome"/>
</dbReference>
<dbReference type="Pfam" id="PF02616">
    <property type="entry name" value="SMC_ScpA"/>
    <property type="match status" value="1"/>
</dbReference>
<dbReference type="GO" id="GO:0007059">
    <property type="term" value="P:chromosome segregation"/>
    <property type="evidence" value="ECO:0007669"/>
    <property type="project" value="UniProtKB-KW"/>
</dbReference>
<dbReference type="InterPro" id="IPR023093">
    <property type="entry name" value="ScpA-like_C"/>
</dbReference>
<dbReference type="AlphaFoldDB" id="E8MY44"/>
<dbReference type="KEGG" id="atm:ANT_22490"/>
<dbReference type="EMBL" id="AP012029">
    <property type="protein sequence ID" value="BAJ64275.1"/>
    <property type="molecule type" value="Genomic_DNA"/>
</dbReference>
<name>E8MY44_ANATU</name>
<dbReference type="InterPro" id="IPR003768">
    <property type="entry name" value="ScpA"/>
</dbReference>
<dbReference type="FunCoup" id="E8MY44">
    <property type="interactions" value="296"/>
</dbReference>
<dbReference type="PANTHER" id="PTHR33969:SF2">
    <property type="entry name" value="SEGREGATION AND CONDENSATION PROTEIN A"/>
    <property type="match status" value="1"/>
</dbReference>
<dbReference type="PANTHER" id="PTHR33969">
    <property type="entry name" value="SEGREGATION AND CONDENSATION PROTEIN A"/>
    <property type="match status" value="1"/>
</dbReference>
<sequence>MSFQVAGFQTEGYRVQTPVYEGPLDLLLELIERAELDITTLALAQVTDQYLAYLSQLEDRDAAEVSAFLVIAARLVQIKSAALLPRPTVESHTSEEENPGEALARQLIIYKRFKELAEILGDREARNLRTYLRLSQPSVKVEAKLDLSGVSLEDLVQAARGIFISQPDLPALSKVVSKPRITIREKIQNILERLKKAGKTTFRSLISIRNDRLEWVVTFLAMLELVKRHIIQATQQELFGEIELSSNSEGVSAENIETEFIDS</sequence>
<dbReference type="HOGENOM" id="CLU_038686_3_2_0"/>
<evidence type="ECO:0000313" key="3">
    <source>
        <dbReference type="EMBL" id="BAJ64275.1"/>
    </source>
</evidence>
<dbReference type="Gene3D" id="1.10.10.580">
    <property type="entry name" value="Structural maintenance of chromosome 1. Chain E"/>
    <property type="match status" value="1"/>
</dbReference>
<reference evidence="3 4" key="1">
    <citation type="submission" date="2010-12" db="EMBL/GenBank/DDBJ databases">
        <title>Whole genome sequence of Anaerolinea thermophila UNI-1.</title>
        <authorList>
            <person name="Narita-Yamada S."/>
            <person name="Kishi E."/>
            <person name="Watanabe Y."/>
            <person name="Takasaki K."/>
            <person name="Ankai A."/>
            <person name="Oguchi A."/>
            <person name="Fukui S."/>
            <person name="Takahashi M."/>
            <person name="Yashiro I."/>
            <person name="Hosoyama A."/>
            <person name="Sekiguchi Y."/>
            <person name="Hanada S."/>
            <person name="Fujita N."/>
        </authorList>
    </citation>
    <scope>NUCLEOTIDE SEQUENCE [LARGE SCALE GENOMIC DNA]</scope>
    <source>
        <strain evidence="4">DSM 14523 / JCM 11388 / NBRC 100420 / UNI-1</strain>
    </source>
</reference>
<evidence type="ECO:0000313" key="4">
    <source>
        <dbReference type="Proteomes" id="UP000008922"/>
    </source>
</evidence>
<proteinExistence type="predicted"/>
<protein>
    <recommendedName>
        <fullName evidence="2">Segregation and condensation protein A</fullName>
    </recommendedName>
</protein>
<dbReference type="RefSeq" id="WP_013560643.1">
    <property type="nucleotide sequence ID" value="NC_014960.1"/>
</dbReference>
<evidence type="ECO:0000256" key="2">
    <source>
        <dbReference type="ARBA" id="ARBA00044777"/>
    </source>
</evidence>
<keyword evidence="4" id="KW-1185">Reference proteome</keyword>
<organism evidence="3 4">
    <name type="scientific">Anaerolinea thermophila (strain DSM 14523 / JCM 11388 / NBRC 100420 / UNI-1)</name>
    <dbReference type="NCBI Taxonomy" id="926569"/>
    <lineage>
        <taxon>Bacteria</taxon>
        <taxon>Bacillati</taxon>
        <taxon>Chloroflexota</taxon>
        <taxon>Anaerolineae</taxon>
        <taxon>Anaerolineales</taxon>
        <taxon>Anaerolineaceae</taxon>
        <taxon>Anaerolinea</taxon>
    </lineage>
</organism>
<dbReference type="Gene3D" id="6.10.250.2410">
    <property type="match status" value="1"/>
</dbReference>
<keyword evidence="1" id="KW-0159">Chromosome partition</keyword>
<dbReference type="InParanoid" id="E8MY44"/>
<gene>
    <name evidence="3" type="primary">scpA</name>
    <name evidence="3" type="ordered locus">ANT_22490</name>
</gene>